<gene>
    <name evidence="3" type="primary">yihS_1</name>
    <name evidence="3" type="ORF">NCTC11820_00066</name>
</gene>
<evidence type="ECO:0000313" key="4">
    <source>
        <dbReference type="Proteomes" id="UP000250245"/>
    </source>
</evidence>
<dbReference type="Pfam" id="PF07221">
    <property type="entry name" value="GlcNAc_2-epim"/>
    <property type="match status" value="1"/>
</dbReference>
<evidence type="ECO:0000256" key="2">
    <source>
        <dbReference type="ARBA" id="ARBA00023235"/>
    </source>
</evidence>
<sequence>MPRFDSTEHVRWLGNHMQTVLEYGQHAYIHGGFGYIRSDGSVDDTKPVELDLTARSTYIYAIASLLGIPGSLRRCEHGIQSISNAFKDPDYDGWFSLIEPIQEHQKLTNAPGIPAGTEGNRKSARAMSYLLEAAAAASLTHVSSAKELLKQAITVEEKYFWNEEVGRVNETFKRDFSEMENYHGMSSNLHAVSAFLSVANATQDKKWIERAARIVSFAMEQARNNNWRVPEHFDGDWNLDRNYNVGTPADPRRPYGINVGHNFGWSRRIVQVAAALQKNGLEPPQDYLQVAREIFDRTAADSWCKDGHSGISFTVDYHGKPLMRQRFTWVLTEALQAVVSLAFALREQGATAEELEPYFELYYRWWDYLEGYVIHADGYWVGELNANNLPDDTVWPGAPDIYHSVSVLLTPRLPNAPSAAAAIAQGNLDHPLSAEHHKALWE</sequence>
<dbReference type="GO" id="GO:0005975">
    <property type="term" value="P:carbohydrate metabolic process"/>
    <property type="evidence" value="ECO:0007669"/>
    <property type="project" value="InterPro"/>
</dbReference>
<proteinExistence type="inferred from homology"/>
<dbReference type="Gene3D" id="1.50.10.10">
    <property type="match status" value="1"/>
</dbReference>
<name>A0A2X3AND1_9ACTO</name>
<comment type="similarity">
    <text evidence="1">Belongs to the N-acylglucosamine 2-epimerase family.</text>
</comment>
<keyword evidence="2 3" id="KW-0413">Isomerase</keyword>
<dbReference type="InterPro" id="IPR012341">
    <property type="entry name" value="6hp_glycosidase-like_sf"/>
</dbReference>
<dbReference type="GO" id="GO:0016853">
    <property type="term" value="F:isomerase activity"/>
    <property type="evidence" value="ECO:0007669"/>
    <property type="project" value="UniProtKB-KW"/>
</dbReference>
<dbReference type="SUPFAM" id="SSF48208">
    <property type="entry name" value="Six-hairpin glycosidases"/>
    <property type="match status" value="1"/>
</dbReference>
<dbReference type="Proteomes" id="UP000250245">
    <property type="component" value="Unassembled WGS sequence"/>
</dbReference>
<dbReference type="PANTHER" id="PTHR15108">
    <property type="entry name" value="N-ACYLGLUCOSAMINE-2-EPIMERASE"/>
    <property type="match status" value="1"/>
</dbReference>
<evidence type="ECO:0000313" key="3">
    <source>
        <dbReference type="EMBL" id="SQB63300.1"/>
    </source>
</evidence>
<accession>A0A2X3AND1</accession>
<reference evidence="3 4" key="1">
    <citation type="submission" date="2018-06" db="EMBL/GenBank/DDBJ databases">
        <authorList>
            <consortium name="Pathogen Informatics"/>
            <person name="Doyle S."/>
        </authorList>
    </citation>
    <scope>NUCLEOTIDE SEQUENCE [LARGE SCALE GENOMIC DNA]</scope>
    <source>
        <strain evidence="3 4">NCTC11820</strain>
    </source>
</reference>
<evidence type="ECO:0000256" key="1">
    <source>
        <dbReference type="ARBA" id="ARBA00008558"/>
    </source>
</evidence>
<dbReference type="InterPro" id="IPR008928">
    <property type="entry name" value="6-hairpin_glycosidase_sf"/>
</dbReference>
<dbReference type="InterPro" id="IPR010819">
    <property type="entry name" value="AGE/CE"/>
</dbReference>
<dbReference type="EMBL" id="UASJ01000001">
    <property type="protein sequence ID" value="SQB63300.1"/>
    <property type="molecule type" value="Genomic_DNA"/>
</dbReference>
<dbReference type="GeneID" id="55564782"/>
<organism evidence="3 4">
    <name type="scientific">Mobiluncus curtisii</name>
    <dbReference type="NCBI Taxonomy" id="2051"/>
    <lineage>
        <taxon>Bacteria</taxon>
        <taxon>Bacillati</taxon>
        <taxon>Actinomycetota</taxon>
        <taxon>Actinomycetes</taxon>
        <taxon>Actinomycetales</taxon>
        <taxon>Actinomycetaceae</taxon>
        <taxon>Mobiluncus</taxon>
    </lineage>
</organism>
<dbReference type="EC" id="5.-.-.-" evidence="3"/>
<protein>
    <submittedName>
        <fullName evidence="3">Uncharacterized sugar isomerase yihS</fullName>
        <ecNumber evidence="3">5.-.-.-</ecNumber>
    </submittedName>
</protein>
<dbReference type="RefSeq" id="WP_236589745.1">
    <property type="nucleotide sequence ID" value="NZ_CP068112.1"/>
</dbReference>
<dbReference type="AlphaFoldDB" id="A0A2X3AND1"/>